<dbReference type="Pfam" id="PF01402">
    <property type="entry name" value="RHH_1"/>
    <property type="match status" value="1"/>
</dbReference>
<dbReference type="SUPFAM" id="SSF47598">
    <property type="entry name" value="Ribbon-helix-helix"/>
    <property type="match status" value="1"/>
</dbReference>
<dbReference type="InterPro" id="IPR010985">
    <property type="entry name" value="Ribbon_hlx_hlx"/>
</dbReference>
<name>A0A7G6E8H6_THEFR</name>
<dbReference type="Gene3D" id="1.10.1220.10">
    <property type="entry name" value="Met repressor-like"/>
    <property type="match status" value="1"/>
</dbReference>
<protein>
    <submittedName>
        <fullName evidence="2">Ribbon-helix-helix protein, CopG family</fullName>
    </submittedName>
</protein>
<feature type="domain" description="Ribbon-helix-helix protein CopG" evidence="1">
    <location>
        <begin position="4"/>
        <end position="37"/>
    </location>
</feature>
<evidence type="ECO:0000259" key="1">
    <source>
        <dbReference type="Pfam" id="PF01402"/>
    </source>
</evidence>
<evidence type="ECO:0000313" key="3">
    <source>
        <dbReference type="Proteomes" id="UP000515847"/>
    </source>
</evidence>
<gene>
    <name evidence="2" type="ORF">BR63_09885</name>
</gene>
<keyword evidence="3" id="KW-1185">Reference proteome</keyword>
<proteinExistence type="predicted"/>
<dbReference type="InterPro" id="IPR002145">
    <property type="entry name" value="CopG"/>
</dbReference>
<dbReference type="OrthoDB" id="1634058at2"/>
<dbReference type="AlphaFoldDB" id="A0A7G6E8H6"/>
<reference evidence="2 3" key="1">
    <citation type="journal article" date="2019" name="Front. Microbiol.">
        <title>Thermoanaerosceptrum fracticalcis gen. nov. sp. nov., a Novel Fumarate-Fermenting Microorganism From a Deep Fractured Carbonate Aquifer of the US Great Basin.</title>
        <authorList>
            <person name="Hamilton-Brehm S.D."/>
            <person name="Stewart L.E."/>
            <person name="Zavarin M."/>
            <person name="Caldwell M."/>
            <person name="Lawson P.A."/>
            <person name="Onstott T.C."/>
            <person name="Grzymski J."/>
            <person name="Neveux I."/>
            <person name="Lollar B.S."/>
            <person name="Russell C.E."/>
            <person name="Moser D.P."/>
        </authorList>
    </citation>
    <scope>NUCLEOTIDE SEQUENCE [LARGE SCALE GENOMIC DNA]</scope>
    <source>
        <strain evidence="2 3">DRI-13</strain>
    </source>
</reference>
<dbReference type="KEGG" id="tfr:BR63_09885"/>
<organism evidence="2 3">
    <name type="scientific">Thermanaerosceptrum fracticalcis</name>
    <dbReference type="NCBI Taxonomy" id="1712410"/>
    <lineage>
        <taxon>Bacteria</taxon>
        <taxon>Bacillati</taxon>
        <taxon>Bacillota</taxon>
        <taxon>Clostridia</taxon>
        <taxon>Eubacteriales</taxon>
        <taxon>Peptococcaceae</taxon>
        <taxon>Thermanaerosceptrum</taxon>
    </lineage>
</organism>
<accession>A0A7G6E8H6</accession>
<dbReference type="InterPro" id="IPR013321">
    <property type="entry name" value="Arc_rbn_hlx_hlx"/>
</dbReference>
<dbReference type="Proteomes" id="UP000515847">
    <property type="component" value="Chromosome"/>
</dbReference>
<dbReference type="CDD" id="cd22231">
    <property type="entry name" value="RHH_NikR_HicB-like"/>
    <property type="match status" value="1"/>
</dbReference>
<evidence type="ECO:0000313" key="2">
    <source>
        <dbReference type="EMBL" id="QNB48380.1"/>
    </source>
</evidence>
<dbReference type="GO" id="GO:0006355">
    <property type="term" value="P:regulation of DNA-templated transcription"/>
    <property type="evidence" value="ECO:0007669"/>
    <property type="project" value="InterPro"/>
</dbReference>
<dbReference type="EMBL" id="CP045798">
    <property type="protein sequence ID" value="QNB48380.1"/>
    <property type="molecule type" value="Genomic_DNA"/>
</dbReference>
<sequence>MICLPADLLEEVDGIMTIEKKNRSEFIREAMRFYLAETKRKNLREQMRRGYLEMAQINLTLAQEAFYSELEVDILYQNKLVECL</sequence>